<evidence type="ECO:0000259" key="5">
    <source>
        <dbReference type="PROSITE" id="PS51063"/>
    </source>
</evidence>
<feature type="domain" description="HTH crp-type" evidence="5">
    <location>
        <begin position="158"/>
        <end position="226"/>
    </location>
</feature>
<evidence type="ECO:0000256" key="3">
    <source>
        <dbReference type="ARBA" id="ARBA00023163"/>
    </source>
</evidence>
<dbReference type="PANTHER" id="PTHR24567">
    <property type="entry name" value="CRP FAMILY TRANSCRIPTIONAL REGULATORY PROTEIN"/>
    <property type="match status" value="1"/>
</dbReference>
<dbReference type="SUPFAM" id="SSF46785">
    <property type="entry name" value="Winged helix' DNA-binding domain"/>
    <property type="match status" value="1"/>
</dbReference>
<evidence type="ECO:0000313" key="6">
    <source>
        <dbReference type="EMBL" id="ANW98455.1"/>
    </source>
</evidence>
<name>A0A1B1YCG9_THEST</name>
<dbReference type="Proteomes" id="UP000092971">
    <property type="component" value="Chromosome"/>
</dbReference>
<dbReference type="CDD" id="cd00038">
    <property type="entry name" value="CAP_ED"/>
    <property type="match status" value="1"/>
</dbReference>
<evidence type="ECO:0000313" key="7">
    <source>
        <dbReference type="Proteomes" id="UP000092971"/>
    </source>
</evidence>
<dbReference type="PROSITE" id="PS51063">
    <property type="entry name" value="HTH_CRP_2"/>
    <property type="match status" value="1"/>
</dbReference>
<dbReference type="EMBL" id="CP014672">
    <property type="protein sequence ID" value="ANW98455.1"/>
    <property type="molecule type" value="Genomic_DNA"/>
</dbReference>
<dbReference type="InterPro" id="IPR000595">
    <property type="entry name" value="cNMP-bd_dom"/>
</dbReference>
<dbReference type="SMART" id="SM00100">
    <property type="entry name" value="cNMP"/>
    <property type="match status" value="1"/>
</dbReference>
<protein>
    <submittedName>
        <fullName evidence="6">Transcriptional regulator</fullName>
    </submittedName>
</protein>
<dbReference type="InterPro" id="IPR036390">
    <property type="entry name" value="WH_DNA-bd_sf"/>
</dbReference>
<dbReference type="InterPro" id="IPR012318">
    <property type="entry name" value="HTH_CRP"/>
</dbReference>
<reference evidence="6 7" key="1">
    <citation type="submission" date="2016-02" db="EMBL/GenBank/DDBJ databases">
        <title>Comparison of Clostridium stercorarium subspecies using comparative genomics and transcriptomics.</title>
        <authorList>
            <person name="Schellenberg J."/>
            <person name="Thallinger G."/>
            <person name="Levin D.B."/>
            <person name="Zhang X."/>
            <person name="Alvare G."/>
            <person name="Fristensky B."/>
            <person name="Sparling R."/>
        </authorList>
    </citation>
    <scope>NUCLEOTIDE SEQUENCE [LARGE SCALE GENOMIC DNA]</scope>
    <source>
        <strain evidence="6 7">DSM 2910</strain>
    </source>
</reference>
<proteinExistence type="predicted"/>
<dbReference type="GO" id="GO:0005829">
    <property type="term" value="C:cytosol"/>
    <property type="evidence" value="ECO:0007669"/>
    <property type="project" value="TreeGrafter"/>
</dbReference>
<dbReference type="SUPFAM" id="SSF51206">
    <property type="entry name" value="cAMP-binding domain-like"/>
    <property type="match status" value="1"/>
</dbReference>
<dbReference type="OrthoDB" id="9774616at2"/>
<dbReference type="InterPro" id="IPR014710">
    <property type="entry name" value="RmlC-like_jellyroll"/>
</dbReference>
<dbReference type="InterPro" id="IPR018490">
    <property type="entry name" value="cNMP-bd_dom_sf"/>
</dbReference>
<organism evidence="6 7">
    <name type="scientific">Thermoclostridium stercorarium subsp. thermolacticum DSM 2910</name>
    <dbReference type="NCBI Taxonomy" id="1121336"/>
    <lineage>
        <taxon>Bacteria</taxon>
        <taxon>Bacillati</taxon>
        <taxon>Bacillota</taxon>
        <taxon>Clostridia</taxon>
        <taxon>Eubacteriales</taxon>
        <taxon>Oscillospiraceae</taxon>
        <taxon>Thermoclostridium</taxon>
    </lineage>
</organism>
<dbReference type="SMART" id="SM00419">
    <property type="entry name" value="HTH_CRP"/>
    <property type="match status" value="1"/>
</dbReference>
<feature type="domain" description="Cyclic nucleotide-binding" evidence="4">
    <location>
        <begin position="17"/>
        <end position="105"/>
    </location>
</feature>
<sequence>MVVIKNKWEDVLASSLLFSDIEKEDIGKMLACLNPKEESFVRGEFVAQAGQPMRGLGLLVDGSLSVIKESVNGNRIIMNILKPGDLFGEMAVFSNKKIWPASISALVLSTVLFISPDKIVGRCSNACSFHKQLTMNMLKILSEKAMHLNRKVEYMSIRGMREKLCTFFWELSREQGSLLIKIPMKRNEMADFLNISRPSMSREMGRMRDEGIIDFHLSTVKILDPEKLAEYVR</sequence>
<dbReference type="PANTHER" id="PTHR24567:SF58">
    <property type="entry name" value="CYCLIC AMP-BINDING REGULATORY PROTEIN"/>
    <property type="match status" value="1"/>
</dbReference>
<evidence type="ECO:0000256" key="2">
    <source>
        <dbReference type="ARBA" id="ARBA00023125"/>
    </source>
</evidence>
<dbReference type="Pfam" id="PF13545">
    <property type="entry name" value="HTH_Crp_2"/>
    <property type="match status" value="1"/>
</dbReference>
<dbReference type="PROSITE" id="PS50042">
    <property type="entry name" value="CNMP_BINDING_3"/>
    <property type="match status" value="1"/>
</dbReference>
<dbReference type="AlphaFoldDB" id="A0A1B1YCG9"/>
<dbReference type="InterPro" id="IPR050397">
    <property type="entry name" value="Env_Response_Regulators"/>
</dbReference>
<keyword evidence="2" id="KW-0238">DNA-binding</keyword>
<dbReference type="GO" id="GO:0003700">
    <property type="term" value="F:DNA-binding transcription factor activity"/>
    <property type="evidence" value="ECO:0007669"/>
    <property type="project" value="TreeGrafter"/>
</dbReference>
<dbReference type="RefSeq" id="WP_015358757.1">
    <property type="nucleotide sequence ID" value="NZ_CP014672.1"/>
</dbReference>
<dbReference type="GO" id="GO:0003677">
    <property type="term" value="F:DNA binding"/>
    <property type="evidence" value="ECO:0007669"/>
    <property type="project" value="UniProtKB-KW"/>
</dbReference>
<evidence type="ECO:0000256" key="1">
    <source>
        <dbReference type="ARBA" id="ARBA00023015"/>
    </source>
</evidence>
<keyword evidence="1" id="KW-0805">Transcription regulation</keyword>
<evidence type="ECO:0000259" key="4">
    <source>
        <dbReference type="PROSITE" id="PS50042"/>
    </source>
</evidence>
<dbReference type="Gene3D" id="2.60.120.10">
    <property type="entry name" value="Jelly Rolls"/>
    <property type="match status" value="1"/>
</dbReference>
<keyword evidence="3" id="KW-0804">Transcription</keyword>
<accession>A0A1B1YCG9</accession>
<gene>
    <name evidence="6" type="ORF">CSTERTH_05055</name>
</gene>
<dbReference type="Pfam" id="PF00027">
    <property type="entry name" value="cNMP_binding"/>
    <property type="match status" value="1"/>
</dbReference>